<dbReference type="Pfam" id="PF24755">
    <property type="entry name" value="SpoVR_C"/>
    <property type="match status" value="1"/>
</dbReference>
<evidence type="ECO:0000313" key="4">
    <source>
        <dbReference type="Proteomes" id="UP000007030"/>
    </source>
</evidence>
<dbReference type="eggNOG" id="COG2719">
    <property type="taxonomic scope" value="Bacteria"/>
</dbReference>
<dbReference type="STRING" id="869210.Marky_1181"/>
<dbReference type="OrthoDB" id="9784270at2"/>
<dbReference type="AlphaFoldDB" id="F2NQI3"/>
<evidence type="ECO:0000259" key="2">
    <source>
        <dbReference type="Pfam" id="PF24755"/>
    </source>
</evidence>
<protein>
    <submittedName>
        <fullName evidence="3">SpoVR family protein</fullName>
    </submittedName>
</protein>
<dbReference type="InterPro" id="IPR057008">
    <property type="entry name" value="SpoVR-like_C"/>
</dbReference>
<reference evidence="3 4" key="1">
    <citation type="journal article" date="2012" name="Stand. Genomic Sci.">
        <title>Complete genome sequence of the aerobic, heterotroph Marinithermus hydrothermalis type strain (T1(T)) from a deep-sea hydrothermal vent chimney.</title>
        <authorList>
            <person name="Copeland A."/>
            <person name="Gu W."/>
            <person name="Yasawong M."/>
            <person name="Lapidus A."/>
            <person name="Lucas S."/>
            <person name="Deshpande S."/>
            <person name="Pagani I."/>
            <person name="Tapia R."/>
            <person name="Cheng J.F."/>
            <person name="Goodwin L.A."/>
            <person name="Pitluck S."/>
            <person name="Liolios K."/>
            <person name="Ivanova N."/>
            <person name="Mavromatis K."/>
            <person name="Mikhailova N."/>
            <person name="Pati A."/>
            <person name="Chen A."/>
            <person name="Palaniappan K."/>
            <person name="Land M."/>
            <person name="Pan C."/>
            <person name="Brambilla E.M."/>
            <person name="Rohde M."/>
            <person name="Tindall B.J."/>
            <person name="Sikorski J."/>
            <person name="Goker M."/>
            <person name="Detter J.C."/>
            <person name="Bristow J."/>
            <person name="Eisen J.A."/>
            <person name="Markowitz V."/>
            <person name="Hugenholtz P."/>
            <person name="Kyrpides N.C."/>
            <person name="Klenk H.P."/>
            <person name="Woyke T."/>
        </authorList>
    </citation>
    <scope>NUCLEOTIDE SEQUENCE [LARGE SCALE GENOMIC DNA]</scope>
    <source>
        <strain evidence="4">DSM 14884 / JCM 11576 / T1</strain>
    </source>
</reference>
<dbReference type="Proteomes" id="UP000007030">
    <property type="component" value="Chromosome"/>
</dbReference>
<proteinExistence type="predicted"/>
<evidence type="ECO:0000313" key="3">
    <source>
        <dbReference type="EMBL" id="AEB11921.1"/>
    </source>
</evidence>
<dbReference type="InterPro" id="IPR007390">
    <property type="entry name" value="Spore_V_R"/>
</dbReference>
<feature type="domain" description="SpoVR-like C-terminal" evidence="2">
    <location>
        <begin position="372"/>
        <end position="422"/>
    </location>
</feature>
<name>F2NQI3_MARHT</name>
<sequence length="441" mass="50748">MTAAELREVVRTAERVARDFGLDFDPVVFEVVDWETMAMLAAYGGFPRRYPHWRWGVEYARFKQTARYGLSRIYELVVNTSPVYAYLLESNPPLAQKVVIAHIYGHADFFKNNAYFAPTPKEMHNELANHAALVERLAERHGRRAVEEFLDLALSLENLIDPHAPYIQRHHEPLEEEPQVRFPVRVYLDPYVNPPADPPKEADEGAQIQPLPAQPERDVLGFLVEHAPLAPWQKAILEVIREEAYYFAPQAMTKIMNEGWATFWHTRILVQGGLLKPEEVLEFAEMQAGVLGGDGFNPYRLGYHLYRYMEEKAGLEALFRARSVHDDVSFLDEWLTLEFAEMHKVIAPGDEETFKAAKDRLLFALTNAGNPIVYVIDANFENRGELVLYHAYEGVELELKRARAVLENLYRLWGRAVHLETVVDEEPVRLSYDGAHRHEVL</sequence>
<dbReference type="InterPro" id="IPR056174">
    <property type="entry name" value="SpoVR_N"/>
</dbReference>
<organism evidence="3 4">
    <name type="scientific">Marinithermus hydrothermalis (strain DSM 14884 / JCM 11576 / T1)</name>
    <dbReference type="NCBI Taxonomy" id="869210"/>
    <lineage>
        <taxon>Bacteria</taxon>
        <taxon>Thermotogati</taxon>
        <taxon>Deinococcota</taxon>
        <taxon>Deinococci</taxon>
        <taxon>Thermales</taxon>
        <taxon>Thermaceae</taxon>
        <taxon>Marinithermus</taxon>
    </lineage>
</organism>
<dbReference type="RefSeq" id="WP_013703968.1">
    <property type="nucleotide sequence ID" value="NC_015387.1"/>
</dbReference>
<gene>
    <name evidence="3" type="ordered locus">Marky_1181</name>
</gene>
<dbReference type="KEGG" id="mhd:Marky_1181"/>
<dbReference type="HOGENOM" id="CLU_010179_1_0_0"/>
<accession>F2NQI3</accession>
<dbReference type="EMBL" id="CP002630">
    <property type="protein sequence ID" value="AEB11921.1"/>
    <property type="molecule type" value="Genomic_DNA"/>
</dbReference>
<dbReference type="PANTHER" id="PTHR30029">
    <property type="entry name" value="STAGE V SPORULATION PROTEIN R"/>
    <property type="match status" value="1"/>
</dbReference>
<feature type="domain" description="SpoVR protein-like N-terminal" evidence="1">
    <location>
        <begin position="3"/>
        <end position="346"/>
    </location>
</feature>
<keyword evidence="4" id="KW-1185">Reference proteome</keyword>
<evidence type="ECO:0000259" key="1">
    <source>
        <dbReference type="Pfam" id="PF04293"/>
    </source>
</evidence>
<dbReference type="Pfam" id="PF04293">
    <property type="entry name" value="SpoVR"/>
    <property type="match status" value="1"/>
</dbReference>
<dbReference type="PANTHER" id="PTHR30029:SF2">
    <property type="entry name" value="STAGE V SPORULATION PROTEIN R"/>
    <property type="match status" value="1"/>
</dbReference>